<reference evidence="4" key="1">
    <citation type="submission" date="2020-10" db="EMBL/GenBank/DDBJ databases">
        <title>Connecting structure to function with the recovery of over 1000 high-quality activated sludge metagenome-assembled genomes encoding full-length rRNA genes using long-read sequencing.</title>
        <authorList>
            <person name="Singleton C.M."/>
            <person name="Petriglieri F."/>
            <person name="Kristensen J.M."/>
            <person name="Kirkegaard R.H."/>
            <person name="Michaelsen T.Y."/>
            <person name="Andersen M.H."/>
            <person name="Karst S.M."/>
            <person name="Dueholm M.S."/>
            <person name="Nielsen P.H."/>
            <person name="Albertsen M."/>
        </authorList>
    </citation>
    <scope>NUCLEOTIDE SEQUENCE</scope>
    <source>
        <strain evidence="4">EsbW_18-Q3-R4-48_MAXAC.044</strain>
    </source>
</reference>
<organism evidence="4 5">
    <name type="scientific">Candidatus Propionivibrio dominans</name>
    <dbReference type="NCBI Taxonomy" id="2954373"/>
    <lineage>
        <taxon>Bacteria</taxon>
        <taxon>Pseudomonadati</taxon>
        <taxon>Pseudomonadota</taxon>
        <taxon>Betaproteobacteria</taxon>
        <taxon>Rhodocyclales</taxon>
        <taxon>Rhodocyclaceae</taxon>
        <taxon>Propionivibrio</taxon>
    </lineage>
</organism>
<gene>
    <name evidence="4" type="ORF">IPJ48_10550</name>
</gene>
<proteinExistence type="predicted"/>
<dbReference type="Gene3D" id="3.10.580.10">
    <property type="entry name" value="CBS-domain"/>
    <property type="match status" value="1"/>
</dbReference>
<dbReference type="AlphaFoldDB" id="A0A9D7FFT1"/>
<sequence>MKTLKQLVEGKELNTVSPKHSVLHALKIMAEYDVGALVVLDGQRLAGMFSERDYARKVILQGKVSVYTKVSEVMTDKVVSVTMDHTIDQCMAIMSEKNFRHLPVLDEKGLAVGIISIRDILNEMVAQQKFIIGQLENYIAS</sequence>
<dbReference type="PANTHER" id="PTHR43080">
    <property type="entry name" value="CBS DOMAIN-CONTAINING PROTEIN CBSX3, MITOCHONDRIAL"/>
    <property type="match status" value="1"/>
</dbReference>
<dbReference type="CDD" id="cd04623">
    <property type="entry name" value="CBS_pair_bac_euk"/>
    <property type="match status" value="1"/>
</dbReference>
<comment type="caution">
    <text evidence="4">The sequence shown here is derived from an EMBL/GenBank/DDBJ whole genome shotgun (WGS) entry which is preliminary data.</text>
</comment>
<dbReference type="SMART" id="SM00116">
    <property type="entry name" value="CBS"/>
    <property type="match status" value="2"/>
</dbReference>
<evidence type="ECO:0000259" key="3">
    <source>
        <dbReference type="PROSITE" id="PS51371"/>
    </source>
</evidence>
<dbReference type="PROSITE" id="PS51371">
    <property type="entry name" value="CBS"/>
    <property type="match status" value="2"/>
</dbReference>
<dbReference type="InterPro" id="IPR051257">
    <property type="entry name" value="Diverse_CBS-Domain"/>
</dbReference>
<evidence type="ECO:0000256" key="1">
    <source>
        <dbReference type="ARBA" id="ARBA00023122"/>
    </source>
</evidence>
<dbReference type="Proteomes" id="UP000886602">
    <property type="component" value="Unassembled WGS sequence"/>
</dbReference>
<protein>
    <submittedName>
        <fullName evidence="4">CBS domain-containing protein</fullName>
    </submittedName>
</protein>
<dbReference type="InterPro" id="IPR000644">
    <property type="entry name" value="CBS_dom"/>
</dbReference>
<dbReference type="PANTHER" id="PTHR43080:SF2">
    <property type="entry name" value="CBS DOMAIN-CONTAINING PROTEIN"/>
    <property type="match status" value="1"/>
</dbReference>
<name>A0A9D7FFT1_9RHOO</name>
<dbReference type="EMBL" id="JADJNC010000015">
    <property type="protein sequence ID" value="MBK7423494.1"/>
    <property type="molecule type" value="Genomic_DNA"/>
</dbReference>
<accession>A0A9D7FFT1</accession>
<feature type="domain" description="CBS" evidence="3">
    <location>
        <begin position="74"/>
        <end position="130"/>
    </location>
</feature>
<feature type="domain" description="CBS" evidence="3">
    <location>
        <begin position="7"/>
        <end position="66"/>
    </location>
</feature>
<dbReference type="SUPFAM" id="SSF54631">
    <property type="entry name" value="CBS-domain pair"/>
    <property type="match status" value="1"/>
</dbReference>
<dbReference type="Pfam" id="PF00571">
    <property type="entry name" value="CBS"/>
    <property type="match status" value="2"/>
</dbReference>
<evidence type="ECO:0000313" key="5">
    <source>
        <dbReference type="Proteomes" id="UP000886602"/>
    </source>
</evidence>
<keyword evidence="1 2" id="KW-0129">CBS domain</keyword>
<dbReference type="InterPro" id="IPR044725">
    <property type="entry name" value="CBSX3_CBS_dom"/>
</dbReference>
<dbReference type="InterPro" id="IPR046342">
    <property type="entry name" value="CBS_dom_sf"/>
</dbReference>
<evidence type="ECO:0000256" key="2">
    <source>
        <dbReference type="PROSITE-ProRule" id="PRU00703"/>
    </source>
</evidence>
<evidence type="ECO:0000313" key="4">
    <source>
        <dbReference type="EMBL" id="MBK7423494.1"/>
    </source>
</evidence>